<evidence type="ECO:0000256" key="2">
    <source>
        <dbReference type="SAM" id="MobiDB-lite"/>
    </source>
</evidence>
<dbReference type="InterPro" id="IPR010625">
    <property type="entry name" value="CHCH"/>
</dbReference>
<feature type="region of interest" description="Disordered" evidence="2">
    <location>
        <begin position="1"/>
        <end position="75"/>
    </location>
</feature>
<dbReference type="HOGENOM" id="CLU_093520_2_0_1"/>
<name>B4K6I5_DROMO</name>
<dbReference type="FunCoup" id="B4K6I5">
    <property type="interactions" value="96"/>
</dbReference>
<dbReference type="InterPro" id="IPR055304">
    <property type="entry name" value="CHCHD2/10-like"/>
</dbReference>
<sequence length="168" mass="17420">MPRQRSNAPPKSGYARSRSSSASSSRSGFTPFTSGSKNKNLPAVQPNKAETKPTPAPAPAPAAAPSSGRSTGDVMKDMAATAAGVAVGSAVGHAVGAGITGAFSGSGKATVAAEQPAAEQQRQSELVEEGPCAFEIRQFLKCSEENTDLNVCRDFNEAMKRCRQRYNT</sequence>
<organism evidence="4 5">
    <name type="scientific">Drosophila mojavensis</name>
    <name type="common">Fruit fly</name>
    <dbReference type="NCBI Taxonomy" id="7230"/>
    <lineage>
        <taxon>Eukaryota</taxon>
        <taxon>Metazoa</taxon>
        <taxon>Ecdysozoa</taxon>
        <taxon>Arthropoda</taxon>
        <taxon>Hexapoda</taxon>
        <taxon>Insecta</taxon>
        <taxon>Pterygota</taxon>
        <taxon>Neoptera</taxon>
        <taxon>Endopterygota</taxon>
        <taxon>Diptera</taxon>
        <taxon>Brachycera</taxon>
        <taxon>Muscomorpha</taxon>
        <taxon>Ephydroidea</taxon>
        <taxon>Drosophilidae</taxon>
        <taxon>Drosophila</taxon>
    </lineage>
</organism>
<accession>B4K6I5</accession>
<dbReference type="Pfam" id="PF06747">
    <property type="entry name" value="CHCH"/>
    <property type="match status" value="1"/>
</dbReference>
<dbReference type="EMBL" id="CH933806">
    <property type="protein sequence ID" value="EDW16285.1"/>
    <property type="molecule type" value="Genomic_DNA"/>
</dbReference>
<dbReference type="OMA" id="EDGPCAY"/>
<dbReference type="GO" id="GO:0007005">
    <property type="term" value="P:mitochondrion organization"/>
    <property type="evidence" value="ECO:0007669"/>
    <property type="project" value="InterPro"/>
</dbReference>
<dbReference type="Proteomes" id="UP000009192">
    <property type="component" value="Unassembled WGS sequence"/>
</dbReference>
<dbReference type="AlphaFoldDB" id="B4K6I5"/>
<evidence type="ECO:0000256" key="1">
    <source>
        <dbReference type="ARBA" id="ARBA00023157"/>
    </source>
</evidence>
<evidence type="ECO:0000313" key="4">
    <source>
        <dbReference type="EMBL" id="EDW16285.1"/>
    </source>
</evidence>
<protein>
    <recommendedName>
        <fullName evidence="3">CHCH domain-containing protein</fullName>
    </recommendedName>
</protein>
<dbReference type="eggNOG" id="KOG4090">
    <property type="taxonomic scope" value="Eukaryota"/>
</dbReference>
<evidence type="ECO:0000313" key="5">
    <source>
        <dbReference type="Proteomes" id="UP000009192"/>
    </source>
</evidence>
<dbReference type="PANTHER" id="PTHR13523">
    <property type="entry name" value="COILED-COIL-HELIX-COILED-COIL-HELIX DOMAIN CONTAINING 2/NUR77"/>
    <property type="match status" value="1"/>
</dbReference>
<dbReference type="GO" id="GO:0005739">
    <property type="term" value="C:mitochondrion"/>
    <property type="evidence" value="ECO:0007669"/>
    <property type="project" value="TreeGrafter"/>
</dbReference>
<dbReference type="KEGG" id="dmo:Dmoj_GI10444"/>
<reference evidence="4 5" key="1">
    <citation type="journal article" date="2007" name="Nature">
        <title>Evolution of genes and genomes on the Drosophila phylogeny.</title>
        <authorList>
            <consortium name="Drosophila 12 Genomes Consortium"/>
            <person name="Clark A.G."/>
            <person name="Eisen M.B."/>
            <person name="Smith D.R."/>
            <person name="Bergman C.M."/>
            <person name="Oliver B."/>
            <person name="Markow T.A."/>
            <person name="Kaufman T.C."/>
            <person name="Kellis M."/>
            <person name="Gelbart W."/>
            <person name="Iyer V.N."/>
            <person name="Pollard D.A."/>
            <person name="Sackton T.B."/>
            <person name="Larracuente A.M."/>
            <person name="Singh N.D."/>
            <person name="Abad J.P."/>
            <person name="Abt D.N."/>
            <person name="Adryan B."/>
            <person name="Aguade M."/>
            <person name="Akashi H."/>
            <person name="Anderson W.W."/>
            <person name="Aquadro C.F."/>
            <person name="Ardell D.H."/>
            <person name="Arguello R."/>
            <person name="Artieri C.G."/>
            <person name="Barbash D.A."/>
            <person name="Barker D."/>
            <person name="Barsanti P."/>
            <person name="Batterham P."/>
            <person name="Batzoglou S."/>
            <person name="Begun D."/>
            <person name="Bhutkar A."/>
            <person name="Blanco E."/>
            <person name="Bosak S.A."/>
            <person name="Bradley R.K."/>
            <person name="Brand A.D."/>
            <person name="Brent M.R."/>
            <person name="Brooks A.N."/>
            <person name="Brown R.H."/>
            <person name="Butlin R.K."/>
            <person name="Caggese C."/>
            <person name="Calvi B.R."/>
            <person name="Bernardo de Carvalho A."/>
            <person name="Caspi A."/>
            <person name="Castrezana S."/>
            <person name="Celniker S.E."/>
            <person name="Chang J.L."/>
            <person name="Chapple C."/>
            <person name="Chatterji S."/>
            <person name="Chinwalla A."/>
            <person name="Civetta A."/>
            <person name="Clifton S.W."/>
            <person name="Comeron J.M."/>
            <person name="Costello J.C."/>
            <person name="Coyne J.A."/>
            <person name="Daub J."/>
            <person name="David R.G."/>
            <person name="Delcher A.L."/>
            <person name="Delehaunty K."/>
            <person name="Do C.B."/>
            <person name="Ebling H."/>
            <person name="Edwards K."/>
            <person name="Eickbush T."/>
            <person name="Evans J.D."/>
            <person name="Filipski A."/>
            <person name="Findeiss S."/>
            <person name="Freyhult E."/>
            <person name="Fulton L."/>
            <person name="Fulton R."/>
            <person name="Garcia A.C."/>
            <person name="Gardiner A."/>
            <person name="Garfield D.A."/>
            <person name="Garvin B.E."/>
            <person name="Gibson G."/>
            <person name="Gilbert D."/>
            <person name="Gnerre S."/>
            <person name="Godfrey J."/>
            <person name="Good R."/>
            <person name="Gotea V."/>
            <person name="Gravely B."/>
            <person name="Greenberg A.J."/>
            <person name="Griffiths-Jones S."/>
            <person name="Gross S."/>
            <person name="Guigo R."/>
            <person name="Gustafson E.A."/>
            <person name="Haerty W."/>
            <person name="Hahn M.W."/>
            <person name="Halligan D.L."/>
            <person name="Halpern A.L."/>
            <person name="Halter G.M."/>
            <person name="Han M.V."/>
            <person name="Heger A."/>
            <person name="Hillier L."/>
            <person name="Hinrichs A.S."/>
            <person name="Holmes I."/>
            <person name="Hoskins R.A."/>
            <person name="Hubisz M.J."/>
            <person name="Hultmark D."/>
            <person name="Huntley M.A."/>
            <person name="Jaffe D.B."/>
            <person name="Jagadeeshan S."/>
            <person name="Jeck W.R."/>
            <person name="Johnson J."/>
            <person name="Jones C.D."/>
            <person name="Jordan W.C."/>
            <person name="Karpen G.H."/>
            <person name="Kataoka E."/>
            <person name="Keightley P.D."/>
            <person name="Kheradpour P."/>
            <person name="Kirkness E.F."/>
            <person name="Koerich L.B."/>
            <person name="Kristiansen K."/>
            <person name="Kudrna D."/>
            <person name="Kulathinal R.J."/>
            <person name="Kumar S."/>
            <person name="Kwok R."/>
            <person name="Lander E."/>
            <person name="Langley C.H."/>
            <person name="Lapoint R."/>
            <person name="Lazzaro B.P."/>
            <person name="Lee S.J."/>
            <person name="Levesque L."/>
            <person name="Li R."/>
            <person name="Lin C.F."/>
            <person name="Lin M.F."/>
            <person name="Lindblad-Toh K."/>
            <person name="Llopart A."/>
            <person name="Long M."/>
            <person name="Low L."/>
            <person name="Lozovsky E."/>
            <person name="Lu J."/>
            <person name="Luo M."/>
            <person name="Machado C.A."/>
            <person name="Makalowski W."/>
            <person name="Marzo M."/>
            <person name="Matsuda M."/>
            <person name="Matzkin L."/>
            <person name="McAllister B."/>
            <person name="McBride C.S."/>
            <person name="McKernan B."/>
            <person name="McKernan K."/>
            <person name="Mendez-Lago M."/>
            <person name="Minx P."/>
            <person name="Mollenhauer M.U."/>
            <person name="Montooth K."/>
            <person name="Mount S.M."/>
            <person name="Mu X."/>
            <person name="Myers E."/>
            <person name="Negre B."/>
            <person name="Newfeld S."/>
            <person name="Nielsen R."/>
            <person name="Noor M.A."/>
            <person name="O'Grady P."/>
            <person name="Pachter L."/>
            <person name="Papaceit M."/>
            <person name="Parisi M.J."/>
            <person name="Parisi M."/>
            <person name="Parts L."/>
            <person name="Pedersen J.S."/>
            <person name="Pesole G."/>
            <person name="Phillippy A.M."/>
            <person name="Ponting C.P."/>
            <person name="Pop M."/>
            <person name="Porcelli D."/>
            <person name="Powell J.R."/>
            <person name="Prohaska S."/>
            <person name="Pruitt K."/>
            <person name="Puig M."/>
            <person name="Quesneville H."/>
            <person name="Ram K.R."/>
            <person name="Rand D."/>
            <person name="Rasmussen M.D."/>
            <person name="Reed L.K."/>
            <person name="Reenan R."/>
            <person name="Reily A."/>
            <person name="Remington K.A."/>
            <person name="Rieger T.T."/>
            <person name="Ritchie M.G."/>
            <person name="Robin C."/>
            <person name="Rogers Y.H."/>
            <person name="Rohde C."/>
            <person name="Rozas J."/>
            <person name="Rubenfield M.J."/>
            <person name="Ruiz A."/>
            <person name="Russo S."/>
            <person name="Salzberg S.L."/>
            <person name="Sanchez-Gracia A."/>
            <person name="Saranga D.J."/>
            <person name="Sato H."/>
            <person name="Schaeffer S.W."/>
            <person name="Schatz M.C."/>
            <person name="Schlenke T."/>
            <person name="Schwartz R."/>
            <person name="Segarra C."/>
            <person name="Singh R.S."/>
            <person name="Sirot L."/>
            <person name="Sirota M."/>
            <person name="Sisneros N.B."/>
            <person name="Smith C.D."/>
            <person name="Smith T.F."/>
            <person name="Spieth J."/>
            <person name="Stage D.E."/>
            <person name="Stark A."/>
            <person name="Stephan W."/>
            <person name="Strausberg R.L."/>
            <person name="Strempel S."/>
            <person name="Sturgill D."/>
            <person name="Sutton G."/>
            <person name="Sutton G.G."/>
            <person name="Tao W."/>
            <person name="Teichmann S."/>
            <person name="Tobari Y.N."/>
            <person name="Tomimura Y."/>
            <person name="Tsolas J.M."/>
            <person name="Valente V.L."/>
            <person name="Venter E."/>
            <person name="Venter J.C."/>
            <person name="Vicario S."/>
            <person name="Vieira F.G."/>
            <person name="Vilella A.J."/>
            <person name="Villasante A."/>
            <person name="Walenz B."/>
            <person name="Wang J."/>
            <person name="Wasserman M."/>
            <person name="Watts T."/>
            <person name="Wilson D."/>
            <person name="Wilson R.K."/>
            <person name="Wing R.A."/>
            <person name="Wolfner M.F."/>
            <person name="Wong A."/>
            <person name="Wong G.K."/>
            <person name="Wu C.I."/>
            <person name="Wu G."/>
            <person name="Yamamoto D."/>
            <person name="Yang H.P."/>
            <person name="Yang S.P."/>
            <person name="Yorke J.A."/>
            <person name="Yoshida K."/>
            <person name="Zdobnov E."/>
            <person name="Zhang P."/>
            <person name="Zhang Y."/>
            <person name="Zimin A.V."/>
            <person name="Baldwin J."/>
            <person name="Abdouelleil A."/>
            <person name="Abdulkadir J."/>
            <person name="Abebe A."/>
            <person name="Abera B."/>
            <person name="Abreu J."/>
            <person name="Acer S.C."/>
            <person name="Aftuck L."/>
            <person name="Alexander A."/>
            <person name="An P."/>
            <person name="Anderson E."/>
            <person name="Anderson S."/>
            <person name="Arachi H."/>
            <person name="Azer M."/>
            <person name="Bachantsang P."/>
            <person name="Barry A."/>
            <person name="Bayul T."/>
            <person name="Berlin A."/>
            <person name="Bessette D."/>
            <person name="Bloom T."/>
            <person name="Blye J."/>
            <person name="Boguslavskiy L."/>
            <person name="Bonnet C."/>
            <person name="Boukhgalter B."/>
            <person name="Bourzgui I."/>
            <person name="Brown A."/>
            <person name="Cahill P."/>
            <person name="Channer S."/>
            <person name="Cheshatsang Y."/>
            <person name="Chuda L."/>
            <person name="Citroen M."/>
            <person name="Collymore A."/>
            <person name="Cooke P."/>
            <person name="Costello M."/>
            <person name="D'Aco K."/>
            <person name="Daza R."/>
            <person name="De Haan G."/>
            <person name="DeGray S."/>
            <person name="DeMaso C."/>
            <person name="Dhargay N."/>
            <person name="Dooley K."/>
            <person name="Dooley E."/>
            <person name="Doricent M."/>
            <person name="Dorje P."/>
            <person name="Dorjee K."/>
            <person name="Dupes A."/>
            <person name="Elong R."/>
            <person name="Falk J."/>
            <person name="Farina A."/>
            <person name="Faro S."/>
            <person name="Ferguson D."/>
            <person name="Fisher S."/>
            <person name="Foley C.D."/>
            <person name="Franke A."/>
            <person name="Friedrich D."/>
            <person name="Gadbois L."/>
            <person name="Gearin G."/>
            <person name="Gearin C.R."/>
            <person name="Giannoukos G."/>
            <person name="Goode T."/>
            <person name="Graham J."/>
            <person name="Grandbois E."/>
            <person name="Grewal S."/>
            <person name="Gyaltsen K."/>
            <person name="Hafez N."/>
            <person name="Hagos B."/>
            <person name="Hall J."/>
            <person name="Henson C."/>
            <person name="Hollinger A."/>
            <person name="Honan T."/>
            <person name="Huard M.D."/>
            <person name="Hughes L."/>
            <person name="Hurhula B."/>
            <person name="Husby M.E."/>
            <person name="Kamat A."/>
            <person name="Kanga B."/>
            <person name="Kashin S."/>
            <person name="Khazanovich D."/>
            <person name="Kisner P."/>
            <person name="Lance K."/>
            <person name="Lara M."/>
            <person name="Lee W."/>
            <person name="Lennon N."/>
            <person name="Letendre F."/>
            <person name="LeVine R."/>
            <person name="Lipovsky A."/>
            <person name="Liu X."/>
            <person name="Liu J."/>
            <person name="Liu S."/>
            <person name="Lokyitsang T."/>
            <person name="Lokyitsang Y."/>
            <person name="Lubonja R."/>
            <person name="Lui A."/>
            <person name="MacDonald P."/>
            <person name="Magnisalis V."/>
            <person name="Maru K."/>
            <person name="Matthews C."/>
            <person name="McCusker W."/>
            <person name="McDonough S."/>
            <person name="Mehta T."/>
            <person name="Meldrim J."/>
            <person name="Meneus L."/>
            <person name="Mihai O."/>
            <person name="Mihalev A."/>
            <person name="Mihova T."/>
            <person name="Mittelman R."/>
            <person name="Mlenga V."/>
            <person name="Montmayeur A."/>
            <person name="Mulrain L."/>
            <person name="Navidi A."/>
            <person name="Naylor J."/>
            <person name="Negash T."/>
            <person name="Nguyen T."/>
            <person name="Nguyen N."/>
            <person name="Nicol R."/>
            <person name="Norbu C."/>
            <person name="Norbu N."/>
            <person name="Novod N."/>
            <person name="O'Neill B."/>
            <person name="Osman S."/>
            <person name="Markiewicz E."/>
            <person name="Oyono O.L."/>
            <person name="Patti C."/>
            <person name="Phunkhang P."/>
            <person name="Pierre F."/>
            <person name="Priest M."/>
            <person name="Raghuraman S."/>
            <person name="Rege F."/>
            <person name="Reyes R."/>
            <person name="Rise C."/>
            <person name="Rogov P."/>
            <person name="Ross K."/>
            <person name="Ryan E."/>
            <person name="Settipalli S."/>
            <person name="Shea T."/>
            <person name="Sherpa N."/>
            <person name="Shi L."/>
            <person name="Shih D."/>
            <person name="Sparrow T."/>
            <person name="Spaulding J."/>
            <person name="Stalker J."/>
            <person name="Stange-Thomann N."/>
            <person name="Stavropoulos S."/>
            <person name="Stone C."/>
            <person name="Strader C."/>
            <person name="Tesfaye S."/>
            <person name="Thomson T."/>
            <person name="Thoulutsang Y."/>
            <person name="Thoulutsang D."/>
            <person name="Topham K."/>
            <person name="Topping I."/>
            <person name="Tsamla T."/>
            <person name="Vassiliev H."/>
            <person name="Vo A."/>
            <person name="Wangchuk T."/>
            <person name="Wangdi T."/>
            <person name="Weiand M."/>
            <person name="Wilkinson J."/>
            <person name="Wilson A."/>
            <person name="Yadav S."/>
            <person name="Young G."/>
            <person name="Yu Q."/>
            <person name="Zembek L."/>
            <person name="Zhong D."/>
            <person name="Zimmer A."/>
            <person name="Zwirko Z."/>
            <person name="Jaffe D.B."/>
            <person name="Alvarez P."/>
            <person name="Brockman W."/>
            <person name="Butler J."/>
            <person name="Chin C."/>
            <person name="Gnerre S."/>
            <person name="Grabherr M."/>
            <person name="Kleber M."/>
            <person name="Mauceli E."/>
            <person name="MacCallum I."/>
        </authorList>
    </citation>
    <scope>NUCLEOTIDE SEQUENCE [LARGE SCALE GENOMIC DNA]</scope>
    <source>
        <strain evidence="5">Tucson 15081-1352.22</strain>
    </source>
</reference>
<evidence type="ECO:0000259" key="3">
    <source>
        <dbReference type="Pfam" id="PF06747"/>
    </source>
</evidence>
<dbReference type="InParanoid" id="B4K6I5"/>
<proteinExistence type="predicted"/>
<keyword evidence="5" id="KW-1185">Reference proteome</keyword>
<gene>
    <name evidence="4" type="primary">Dmoj\GI10444</name>
    <name evidence="4" type="ORF">Dmoj_GI10444</name>
</gene>
<dbReference type="OrthoDB" id="1106148at2759"/>
<feature type="domain" description="CHCH" evidence="3">
    <location>
        <begin position="132"/>
        <end position="165"/>
    </location>
</feature>
<dbReference type="PROSITE" id="PS51808">
    <property type="entry name" value="CHCH"/>
    <property type="match status" value="1"/>
</dbReference>
<dbReference type="PhylomeDB" id="B4K6I5"/>
<dbReference type="GO" id="GO:0005634">
    <property type="term" value="C:nucleus"/>
    <property type="evidence" value="ECO:0007669"/>
    <property type="project" value="TreeGrafter"/>
</dbReference>
<feature type="compositionally biased region" description="Polar residues" evidence="2">
    <location>
        <begin position="28"/>
        <end position="39"/>
    </location>
</feature>
<keyword evidence="1" id="KW-1015">Disulfide bond</keyword>
<dbReference type="PANTHER" id="PTHR13523:SF2">
    <property type="entry name" value="COILED-COIL-HELIX-COILED-COIL-HELIX DOMAIN CONTAINING 2, ISOFORM A-RELATED"/>
    <property type="match status" value="1"/>
</dbReference>
<feature type="compositionally biased region" description="Low complexity" evidence="2">
    <location>
        <begin position="15"/>
        <end position="27"/>
    </location>
</feature>